<keyword evidence="4" id="KW-1185">Reference proteome</keyword>
<feature type="transmembrane region" description="Helical" evidence="1">
    <location>
        <begin position="239"/>
        <end position="258"/>
    </location>
</feature>
<reference evidence="2" key="2">
    <citation type="submission" date="2019-06" db="EMBL/GenBank/DDBJ databases">
        <title>Genomics analysis of Aphanomyces spp. identifies a new class of oomycete effector associated with host adaptation.</title>
        <authorList>
            <person name="Gaulin E."/>
        </authorList>
    </citation>
    <scope>NUCLEOTIDE SEQUENCE</scope>
    <source>
        <strain evidence="2">CBS 578.67</strain>
    </source>
</reference>
<feature type="transmembrane region" description="Helical" evidence="1">
    <location>
        <begin position="323"/>
        <end position="345"/>
    </location>
</feature>
<feature type="transmembrane region" description="Helical" evidence="1">
    <location>
        <begin position="270"/>
        <end position="292"/>
    </location>
</feature>
<dbReference type="PANTHER" id="PTHR13146">
    <property type="match status" value="1"/>
</dbReference>
<evidence type="ECO:0000256" key="1">
    <source>
        <dbReference type="SAM" id="Phobius"/>
    </source>
</evidence>
<name>A0A485LFE7_9STRA</name>
<keyword evidence="1" id="KW-0812">Transmembrane</keyword>
<dbReference type="PANTHER" id="PTHR13146:SF6">
    <property type="entry name" value="THH1_TOM1_TOM3 DOMAIN-CONTAINING PROTEIN"/>
    <property type="match status" value="1"/>
</dbReference>
<protein>
    <submittedName>
        <fullName evidence="3">Aste57867_20384 protein</fullName>
    </submittedName>
</protein>
<proteinExistence type="predicted"/>
<feature type="transmembrane region" description="Helical" evidence="1">
    <location>
        <begin position="390"/>
        <end position="408"/>
    </location>
</feature>
<feature type="transmembrane region" description="Helical" evidence="1">
    <location>
        <begin position="59"/>
        <end position="78"/>
    </location>
</feature>
<feature type="transmembrane region" description="Helical" evidence="1">
    <location>
        <begin position="357"/>
        <end position="375"/>
    </location>
</feature>
<feature type="transmembrane region" description="Helical" evidence="1">
    <location>
        <begin position="180"/>
        <end position="204"/>
    </location>
</feature>
<dbReference type="GO" id="GO:0016020">
    <property type="term" value="C:membrane"/>
    <property type="evidence" value="ECO:0007669"/>
    <property type="project" value="TreeGrafter"/>
</dbReference>
<evidence type="ECO:0000313" key="2">
    <source>
        <dbReference type="EMBL" id="KAF0687892.1"/>
    </source>
</evidence>
<keyword evidence="1" id="KW-1133">Transmembrane helix</keyword>
<accession>A0A485LFE7</accession>
<feature type="transmembrane region" description="Helical" evidence="1">
    <location>
        <begin position="7"/>
        <end position="26"/>
    </location>
</feature>
<sequence>MLSVTWAYVFLGAATLLCGAMGTLLMKVQFSLSSTGTEPCLGDPSTNTTTLFCPIHKPWFGVLQMKIAMTLCLIYLVVRQKVTGKPYLESPIFKRKYFGEKFMPQPRTYEERRTLLQQAYDGPSWRTMLLLVVPALLDLITTILAFMGLLYVPASVYQMSNGAVLIFSAFIAMRFMGRDLYCYQIMSIVLVTVAVVVFSVAGILGRDDHAITPFEIYTNFTQAHQVPTIAVTDSDVHQAIGMVFILLSQIVLAAQFAVEEHFMVERHVSPLLLVGMEGLWGLVLLGSLVPILQSTPASDSVLAQLWHEDFGDTWAKLRSSPTLWWVVLAYMFAIGMYNIAALYVTKYLSSIVRSMLEIGRTVGVWVVGLAVYYVLNWTGSNSPGEAWSDWSWVQLFGFVLLILATLTYKQTIHFPCVSLYQNERGLPISVQQVVFLGDRR</sequence>
<dbReference type="OrthoDB" id="29773at2759"/>
<gene>
    <name evidence="3" type="primary">Aste57867_20384</name>
    <name evidence="2" type="ORF">As57867_020318</name>
    <name evidence="3" type="ORF">ASTE57867_20384</name>
</gene>
<dbReference type="Proteomes" id="UP000332933">
    <property type="component" value="Unassembled WGS sequence"/>
</dbReference>
<evidence type="ECO:0000313" key="4">
    <source>
        <dbReference type="Proteomes" id="UP000332933"/>
    </source>
</evidence>
<dbReference type="SUPFAM" id="SSF103481">
    <property type="entry name" value="Multidrug resistance efflux transporter EmrE"/>
    <property type="match status" value="1"/>
</dbReference>
<feature type="transmembrane region" description="Helical" evidence="1">
    <location>
        <begin position="128"/>
        <end position="150"/>
    </location>
</feature>
<keyword evidence="1" id="KW-0472">Membrane</keyword>
<feature type="transmembrane region" description="Helical" evidence="1">
    <location>
        <begin position="156"/>
        <end position="173"/>
    </location>
</feature>
<dbReference type="EMBL" id="VJMH01006813">
    <property type="protein sequence ID" value="KAF0687892.1"/>
    <property type="molecule type" value="Genomic_DNA"/>
</dbReference>
<evidence type="ECO:0000313" key="3">
    <source>
        <dbReference type="EMBL" id="VFT97070.1"/>
    </source>
</evidence>
<dbReference type="EMBL" id="CAADRA010006836">
    <property type="protein sequence ID" value="VFT97070.1"/>
    <property type="molecule type" value="Genomic_DNA"/>
</dbReference>
<reference evidence="3 4" key="1">
    <citation type="submission" date="2019-03" db="EMBL/GenBank/DDBJ databases">
        <authorList>
            <person name="Gaulin E."/>
            <person name="Dumas B."/>
        </authorList>
    </citation>
    <scope>NUCLEOTIDE SEQUENCE [LARGE SCALE GENOMIC DNA]</scope>
    <source>
        <strain evidence="3">CBS 568.67</strain>
    </source>
</reference>
<organism evidence="3 4">
    <name type="scientific">Aphanomyces stellatus</name>
    <dbReference type="NCBI Taxonomy" id="120398"/>
    <lineage>
        <taxon>Eukaryota</taxon>
        <taxon>Sar</taxon>
        <taxon>Stramenopiles</taxon>
        <taxon>Oomycota</taxon>
        <taxon>Saprolegniomycetes</taxon>
        <taxon>Saprolegniales</taxon>
        <taxon>Verrucalvaceae</taxon>
        <taxon>Aphanomyces</taxon>
    </lineage>
</organism>
<dbReference type="AlphaFoldDB" id="A0A485LFE7"/>
<dbReference type="InterPro" id="IPR037185">
    <property type="entry name" value="EmrE-like"/>
</dbReference>